<comment type="caution">
    <text evidence="8">The sequence shown here is derived from an EMBL/GenBank/DDBJ whole genome shotgun (WGS) entry which is preliminary data.</text>
</comment>
<feature type="transmembrane region" description="Helical" evidence="6">
    <location>
        <begin position="273"/>
        <end position="296"/>
    </location>
</feature>
<feature type="transmembrane region" description="Helical" evidence="6">
    <location>
        <begin position="116"/>
        <end position="134"/>
    </location>
</feature>
<protein>
    <submittedName>
        <fullName evidence="8">MFS transporter</fullName>
    </submittedName>
</protein>
<feature type="transmembrane region" description="Helical" evidence="6">
    <location>
        <begin position="171"/>
        <end position="195"/>
    </location>
</feature>
<evidence type="ECO:0000313" key="9">
    <source>
        <dbReference type="Proteomes" id="UP000176005"/>
    </source>
</evidence>
<dbReference type="GO" id="GO:0022857">
    <property type="term" value="F:transmembrane transporter activity"/>
    <property type="evidence" value="ECO:0007669"/>
    <property type="project" value="InterPro"/>
</dbReference>
<feature type="transmembrane region" description="Helical" evidence="6">
    <location>
        <begin position="340"/>
        <end position="364"/>
    </location>
</feature>
<name>A0A1E7KWH1_9ACTN</name>
<evidence type="ECO:0000259" key="7">
    <source>
        <dbReference type="PROSITE" id="PS50850"/>
    </source>
</evidence>
<dbReference type="AlphaFoldDB" id="A0A1E7KWH1"/>
<feature type="transmembrane region" description="Helical" evidence="6">
    <location>
        <begin position="58"/>
        <end position="75"/>
    </location>
</feature>
<keyword evidence="4 6" id="KW-0472">Membrane</keyword>
<dbReference type="EMBL" id="LJGW01000432">
    <property type="protein sequence ID" value="OEV08266.1"/>
    <property type="molecule type" value="Genomic_DNA"/>
</dbReference>
<evidence type="ECO:0000256" key="3">
    <source>
        <dbReference type="ARBA" id="ARBA00022989"/>
    </source>
</evidence>
<organism evidence="8 9">
    <name type="scientific">Streptomyces nanshensis</name>
    <dbReference type="NCBI Taxonomy" id="518642"/>
    <lineage>
        <taxon>Bacteria</taxon>
        <taxon>Bacillati</taxon>
        <taxon>Actinomycetota</taxon>
        <taxon>Actinomycetes</taxon>
        <taxon>Kitasatosporales</taxon>
        <taxon>Streptomycetaceae</taxon>
        <taxon>Streptomyces</taxon>
    </lineage>
</organism>
<dbReference type="Proteomes" id="UP000176005">
    <property type="component" value="Unassembled WGS sequence"/>
</dbReference>
<feature type="transmembrane region" description="Helical" evidence="6">
    <location>
        <begin position="87"/>
        <end position="110"/>
    </location>
</feature>
<keyword evidence="3 6" id="KW-1133">Transmembrane helix</keyword>
<dbReference type="GO" id="GO:0005886">
    <property type="term" value="C:plasma membrane"/>
    <property type="evidence" value="ECO:0007669"/>
    <property type="project" value="UniProtKB-SubCell"/>
</dbReference>
<feature type="domain" description="Major facilitator superfamily (MFS) profile" evidence="7">
    <location>
        <begin position="21"/>
        <end position="465"/>
    </location>
</feature>
<accession>A0A1E7KWH1</accession>
<feature type="transmembrane region" description="Helical" evidence="6">
    <location>
        <begin position="441"/>
        <end position="460"/>
    </location>
</feature>
<feature type="transmembrane region" description="Helical" evidence="6">
    <location>
        <begin position="146"/>
        <end position="165"/>
    </location>
</feature>
<dbReference type="InterPro" id="IPR011701">
    <property type="entry name" value="MFS"/>
</dbReference>
<dbReference type="CDD" id="cd17321">
    <property type="entry name" value="MFS_MMR_MDR_like"/>
    <property type="match status" value="1"/>
</dbReference>
<feature type="transmembrane region" description="Helical" evidence="6">
    <location>
        <begin position="207"/>
        <end position="226"/>
    </location>
</feature>
<evidence type="ECO:0000256" key="6">
    <source>
        <dbReference type="SAM" id="Phobius"/>
    </source>
</evidence>
<dbReference type="PANTHER" id="PTHR42718:SF49">
    <property type="entry name" value="EXPORT PROTEIN"/>
    <property type="match status" value="1"/>
</dbReference>
<evidence type="ECO:0000256" key="1">
    <source>
        <dbReference type="ARBA" id="ARBA00004651"/>
    </source>
</evidence>
<keyword evidence="9" id="KW-1185">Reference proteome</keyword>
<gene>
    <name evidence="8" type="ORF">AN218_27310</name>
</gene>
<reference evidence="8 9" key="1">
    <citation type="journal article" date="2016" name="Front. Microbiol.">
        <title>Comparative Genomics Analysis of Streptomyces Species Reveals Their Adaptation to the Marine Environment and Their Diversity at the Genomic Level.</title>
        <authorList>
            <person name="Tian X."/>
            <person name="Zhang Z."/>
            <person name="Yang T."/>
            <person name="Chen M."/>
            <person name="Li J."/>
            <person name="Chen F."/>
            <person name="Yang J."/>
            <person name="Li W."/>
            <person name="Zhang B."/>
            <person name="Zhang Z."/>
            <person name="Wu J."/>
            <person name="Zhang C."/>
            <person name="Long L."/>
            <person name="Xiao J."/>
        </authorList>
    </citation>
    <scope>NUCLEOTIDE SEQUENCE [LARGE SCALE GENOMIC DNA]</scope>
    <source>
        <strain evidence="8 9">SCSIO 10429</strain>
    </source>
</reference>
<feature type="transmembrane region" description="Helical" evidence="6">
    <location>
        <begin position="308"/>
        <end position="328"/>
    </location>
</feature>
<dbReference type="PROSITE" id="PS50850">
    <property type="entry name" value="MFS"/>
    <property type="match status" value="1"/>
</dbReference>
<dbReference type="PATRIC" id="fig|518642.10.peg.5808"/>
<evidence type="ECO:0000256" key="2">
    <source>
        <dbReference type="ARBA" id="ARBA00022692"/>
    </source>
</evidence>
<evidence type="ECO:0000313" key="8">
    <source>
        <dbReference type="EMBL" id="OEV08266.1"/>
    </source>
</evidence>
<dbReference type="Pfam" id="PF07690">
    <property type="entry name" value="MFS_1"/>
    <property type="match status" value="1"/>
</dbReference>
<evidence type="ECO:0000256" key="4">
    <source>
        <dbReference type="ARBA" id="ARBA00023136"/>
    </source>
</evidence>
<dbReference type="InterPro" id="IPR036259">
    <property type="entry name" value="MFS_trans_sf"/>
</dbReference>
<dbReference type="GO" id="GO:0046677">
    <property type="term" value="P:response to antibiotic"/>
    <property type="evidence" value="ECO:0007669"/>
    <property type="project" value="UniProtKB-KW"/>
</dbReference>
<feature type="transmembrane region" description="Helical" evidence="6">
    <location>
        <begin position="409"/>
        <end position="429"/>
    </location>
</feature>
<keyword evidence="2 6" id="KW-0812">Transmembrane</keyword>
<dbReference type="InterPro" id="IPR020846">
    <property type="entry name" value="MFS_dom"/>
</dbReference>
<dbReference type="PANTHER" id="PTHR42718">
    <property type="entry name" value="MAJOR FACILITATOR SUPERFAMILY MULTIDRUG TRANSPORTER MFSC"/>
    <property type="match status" value="1"/>
</dbReference>
<proteinExistence type="predicted"/>
<feature type="transmembrane region" description="Helical" evidence="6">
    <location>
        <begin position="232"/>
        <end position="253"/>
    </location>
</feature>
<evidence type="ECO:0000256" key="5">
    <source>
        <dbReference type="ARBA" id="ARBA00023251"/>
    </source>
</evidence>
<keyword evidence="5" id="KW-0046">Antibiotic resistance</keyword>
<sequence length="468" mass="46856">MNEPSSSPIPETSGTAQRRTTLAVTTSMTFLVLMDYTAPMTVLPDTAASLGTGPSSHAWLLNGMALGLAASLLVAGSLADDHGRKRVFVLGSLGLVVTMALGGVATGTLGFTLARIAQGATGAAVIAASLGLVAHAFPGGAERVRATALWGAALSGGIAAGPLVSSGLNTLSWRACYLVLAAAALPAALVALRGLPESRNPRPGRPDLPGATALGLALSALFSALTVGRDGWLRPVVAALLLTAVALGAVFVAIERRSRAPMIDLALFRRRDFLTATGGALFTGFAVIGLFSYVPTLLQRTIGLSPSATAWLFALWSGTALVTAVLSRRLVRLLTARRQLAAGFLLSALGTVALLGGAGAGSWVRLLPGLFVAGTGSGLLNAALPRVAVESVPAERAAMGSGANNTARYIGSAAGVALTVAVSTAGHGAESLRALAAGTDRALLVACGLALAGAATVLALHEAEPSTG</sequence>
<feature type="transmembrane region" description="Helical" evidence="6">
    <location>
        <begin position="21"/>
        <end position="38"/>
    </location>
</feature>
<dbReference type="RefSeq" id="WP_070019793.1">
    <property type="nucleotide sequence ID" value="NZ_LJGW01000432.1"/>
</dbReference>
<dbReference type="SUPFAM" id="SSF103473">
    <property type="entry name" value="MFS general substrate transporter"/>
    <property type="match status" value="1"/>
</dbReference>
<dbReference type="Gene3D" id="1.20.1250.20">
    <property type="entry name" value="MFS general substrate transporter like domains"/>
    <property type="match status" value="2"/>
</dbReference>
<comment type="subcellular location">
    <subcellularLocation>
        <location evidence="1">Cell membrane</location>
        <topology evidence="1">Multi-pass membrane protein</topology>
    </subcellularLocation>
</comment>